<dbReference type="EMBL" id="MN577574">
    <property type="protein sequence ID" value="QGT51364.1"/>
    <property type="molecule type" value="Genomic_DNA"/>
</dbReference>
<feature type="domain" description="ParB-like N-terminal" evidence="5">
    <location>
        <begin position="67"/>
        <end position="157"/>
    </location>
</feature>
<dbReference type="Gene3D" id="1.10.10.2830">
    <property type="match status" value="1"/>
</dbReference>
<keyword evidence="2" id="KW-0159">Chromosome partition</keyword>
<dbReference type="FunFam" id="1.10.10.2830:FF:000001">
    <property type="entry name" value="Chromosome partitioning protein ParB"/>
    <property type="match status" value="1"/>
</dbReference>
<dbReference type="AlphaFoldDB" id="A0A650EQX9"/>
<dbReference type="PANTHER" id="PTHR33375">
    <property type="entry name" value="CHROMOSOME-PARTITIONING PROTEIN PARB-RELATED"/>
    <property type="match status" value="1"/>
</dbReference>
<comment type="similarity">
    <text evidence="1">Belongs to the ParB family.</text>
</comment>
<name>A0A650EQX9_9SPIO</name>
<proteinExistence type="inferred from homology"/>
<dbReference type="InterPro" id="IPR057240">
    <property type="entry name" value="ParB_dimer_C"/>
</dbReference>
<keyword evidence="3" id="KW-0238">DNA-binding</keyword>
<dbReference type="SMART" id="SM00470">
    <property type="entry name" value="ParB"/>
    <property type="match status" value="1"/>
</dbReference>
<dbReference type="GO" id="GO:0007059">
    <property type="term" value="P:chromosome segregation"/>
    <property type="evidence" value="ECO:0007669"/>
    <property type="project" value="UniProtKB-KW"/>
</dbReference>
<dbReference type="FunFam" id="3.90.1530.30:FF:000001">
    <property type="entry name" value="Chromosome partitioning protein ParB"/>
    <property type="match status" value="1"/>
</dbReference>
<protein>
    <submittedName>
        <fullName evidence="6">Chromosome partitioning protein ParB</fullName>
    </submittedName>
</protein>
<dbReference type="Pfam" id="PF17762">
    <property type="entry name" value="HTH_ParB"/>
    <property type="match status" value="1"/>
</dbReference>
<sequence>MSKKRQVLGKGLGALMRDAEDEIEVDVSVDSENSKETQEEKIEKAEKRSSKKSNLPAQIESDENGTLWINPHLLKPNPHQPRQNFDDDALNELANSIREHGVVQPIVIEDAGDGTFFIIAGERRTRASILAEQKKVPVQLRKFNDEKKLEVALIENIQRSDLNPIEEAQAYYNLMQLGGLSQDEVAKKVGKGRPTVANALRLLKLPEDMQNSLIVGQITAGHARALLSVLNPADQRVLFNKIIGESISVRQAENTATQLNEGSRAATPKNVEVPKQKKDADIAALEQKFIEVLGTKVQMKGSLEKGSLVVEYFSRADLDRLYEIFVKENSLFTVKN</sequence>
<dbReference type="GO" id="GO:0005694">
    <property type="term" value="C:chromosome"/>
    <property type="evidence" value="ECO:0007669"/>
    <property type="project" value="TreeGrafter"/>
</dbReference>
<dbReference type="InterPro" id="IPR003115">
    <property type="entry name" value="ParB_N"/>
</dbReference>
<dbReference type="InterPro" id="IPR036086">
    <property type="entry name" value="ParB/Sulfiredoxin_sf"/>
</dbReference>
<dbReference type="Gene3D" id="3.90.1530.30">
    <property type="match status" value="1"/>
</dbReference>
<evidence type="ECO:0000256" key="2">
    <source>
        <dbReference type="ARBA" id="ARBA00022829"/>
    </source>
</evidence>
<dbReference type="SUPFAM" id="SSF109709">
    <property type="entry name" value="KorB DNA-binding domain-like"/>
    <property type="match status" value="1"/>
</dbReference>
<evidence type="ECO:0000313" key="6">
    <source>
        <dbReference type="EMBL" id="QGT51364.1"/>
    </source>
</evidence>
<evidence type="ECO:0000256" key="3">
    <source>
        <dbReference type="ARBA" id="ARBA00023125"/>
    </source>
</evidence>
<feature type="region of interest" description="Disordered" evidence="4">
    <location>
        <begin position="19"/>
        <end position="62"/>
    </location>
</feature>
<dbReference type="GO" id="GO:0045881">
    <property type="term" value="P:positive regulation of sporulation resulting in formation of a cellular spore"/>
    <property type="evidence" value="ECO:0007669"/>
    <property type="project" value="TreeGrafter"/>
</dbReference>
<dbReference type="NCBIfam" id="TIGR00180">
    <property type="entry name" value="parB_part"/>
    <property type="match status" value="1"/>
</dbReference>
<feature type="compositionally biased region" description="Acidic residues" evidence="4">
    <location>
        <begin position="19"/>
        <end position="29"/>
    </location>
</feature>
<dbReference type="CDD" id="cd16393">
    <property type="entry name" value="SPO0J_N"/>
    <property type="match status" value="1"/>
</dbReference>
<dbReference type="GO" id="GO:0003677">
    <property type="term" value="F:DNA binding"/>
    <property type="evidence" value="ECO:0007669"/>
    <property type="project" value="UniProtKB-KW"/>
</dbReference>
<feature type="compositionally biased region" description="Basic and acidic residues" evidence="4">
    <location>
        <begin position="32"/>
        <end position="48"/>
    </location>
</feature>
<reference evidence="6" key="1">
    <citation type="journal article" date="2020" name="J. ISSAAS">
        <title>Lactobacilli and other gastrointestinal microbiota of Peromyscus leucopus, reservoir host for agents of Lyme disease and other zoonoses in North America.</title>
        <authorList>
            <person name="Milovic A."/>
            <person name="Bassam K."/>
            <person name="Shao H."/>
            <person name="Chatzistamou I."/>
            <person name="Tufts D.M."/>
            <person name="Diuk-Wasser M."/>
            <person name="Barbour A.G."/>
        </authorList>
    </citation>
    <scope>NUCLEOTIDE SEQUENCE</scope>
    <source>
        <strain evidence="6">LL50</strain>
    </source>
</reference>
<dbReference type="InterPro" id="IPR050336">
    <property type="entry name" value="Chromosome_partition/occlusion"/>
</dbReference>
<gene>
    <name evidence="6" type="ORF">Unknown280_0560</name>
</gene>
<dbReference type="PANTHER" id="PTHR33375:SF1">
    <property type="entry name" value="CHROMOSOME-PARTITIONING PROTEIN PARB-RELATED"/>
    <property type="match status" value="1"/>
</dbReference>
<evidence type="ECO:0000256" key="4">
    <source>
        <dbReference type="SAM" id="MobiDB-lite"/>
    </source>
</evidence>
<evidence type="ECO:0000256" key="1">
    <source>
        <dbReference type="ARBA" id="ARBA00006295"/>
    </source>
</evidence>
<dbReference type="Pfam" id="PF23552">
    <property type="entry name" value="ParB_C"/>
    <property type="match status" value="1"/>
</dbReference>
<dbReference type="InterPro" id="IPR004437">
    <property type="entry name" value="ParB/RepB/Spo0J"/>
</dbReference>
<dbReference type="Pfam" id="PF02195">
    <property type="entry name" value="ParB_N"/>
    <property type="match status" value="1"/>
</dbReference>
<evidence type="ECO:0000259" key="5">
    <source>
        <dbReference type="SMART" id="SM00470"/>
    </source>
</evidence>
<accession>A0A650EQX9</accession>
<organism evidence="6">
    <name type="scientific">uncultured Spirochaetaceae bacterium</name>
    <dbReference type="NCBI Taxonomy" id="201186"/>
    <lineage>
        <taxon>Bacteria</taxon>
        <taxon>Pseudomonadati</taxon>
        <taxon>Spirochaetota</taxon>
        <taxon>Spirochaetia</taxon>
        <taxon>Spirochaetales</taxon>
        <taxon>Spirochaetaceae</taxon>
        <taxon>environmental samples</taxon>
    </lineage>
</organism>
<dbReference type="InterPro" id="IPR041468">
    <property type="entry name" value="HTH_ParB/Spo0J"/>
</dbReference>
<dbReference type="SUPFAM" id="SSF110849">
    <property type="entry name" value="ParB/Sulfiredoxin"/>
    <property type="match status" value="1"/>
</dbReference>